<dbReference type="RefSeq" id="WP_251808376.1">
    <property type="nucleotide sequence ID" value="NZ_CP166679.1"/>
</dbReference>
<evidence type="ECO:0000259" key="6">
    <source>
        <dbReference type="Pfam" id="PF00728"/>
    </source>
</evidence>
<gene>
    <name evidence="8" type="ORF">ACFS1K_16720</name>
</gene>
<evidence type="ECO:0000259" key="7">
    <source>
        <dbReference type="Pfam" id="PF02838"/>
    </source>
</evidence>
<comment type="catalytic activity">
    <reaction evidence="1">
        <text>Hydrolysis of terminal non-reducing N-acetyl-D-hexosamine residues in N-acetyl-beta-D-hexosaminides.</text>
        <dbReference type="EC" id="3.2.1.52"/>
    </reaction>
</comment>
<organism evidence="8 9">
    <name type="scientific">Arenibacter antarcticus</name>
    <dbReference type="NCBI Taxonomy" id="2040469"/>
    <lineage>
        <taxon>Bacteria</taxon>
        <taxon>Pseudomonadati</taxon>
        <taxon>Bacteroidota</taxon>
        <taxon>Flavobacteriia</taxon>
        <taxon>Flavobacteriales</taxon>
        <taxon>Flavobacteriaceae</taxon>
        <taxon>Arenibacter</taxon>
    </lineage>
</organism>
<dbReference type="PROSITE" id="PS51257">
    <property type="entry name" value="PROKAR_LIPOPROTEIN"/>
    <property type="match status" value="1"/>
</dbReference>
<dbReference type="CDD" id="cd06568">
    <property type="entry name" value="GH20_SpHex_like"/>
    <property type="match status" value="1"/>
</dbReference>
<dbReference type="InterPro" id="IPR015883">
    <property type="entry name" value="Glyco_hydro_20_cat"/>
</dbReference>
<comment type="caution">
    <text evidence="8">The sequence shown here is derived from an EMBL/GenBank/DDBJ whole genome shotgun (WGS) entry which is preliminary data.</text>
</comment>
<name>A0ABW5VIA2_9FLAO</name>
<reference evidence="9" key="1">
    <citation type="journal article" date="2019" name="Int. J. Syst. Evol. Microbiol.">
        <title>The Global Catalogue of Microorganisms (GCM) 10K type strain sequencing project: providing services to taxonomists for standard genome sequencing and annotation.</title>
        <authorList>
            <consortium name="The Broad Institute Genomics Platform"/>
            <consortium name="The Broad Institute Genome Sequencing Center for Infectious Disease"/>
            <person name="Wu L."/>
            <person name="Ma J."/>
        </authorList>
    </citation>
    <scope>NUCLEOTIDE SEQUENCE [LARGE SCALE GENOMIC DNA]</scope>
    <source>
        <strain evidence="9">KCTC 52924</strain>
    </source>
</reference>
<accession>A0ABW5VIA2</accession>
<evidence type="ECO:0000313" key="8">
    <source>
        <dbReference type="EMBL" id="MFD2791418.1"/>
    </source>
</evidence>
<dbReference type="Pfam" id="PF00728">
    <property type="entry name" value="Glyco_hydro_20"/>
    <property type="match status" value="1"/>
</dbReference>
<dbReference type="EMBL" id="JBHUOK010000033">
    <property type="protein sequence ID" value="MFD2791418.1"/>
    <property type="molecule type" value="Genomic_DNA"/>
</dbReference>
<dbReference type="InterPro" id="IPR015882">
    <property type="entry name" value="HEX_bac_N"/>
</dbReference>
<feature type="domain" description="Beta-hexosaminidase bacterial type N-terminal" evidence="7">
    <location>
        <begin position="42"/>
        <end position="176"/>
    </location>
</feature>
<dbReference type="Gene3D" id="3.20.20.80">
    <property type="entry name" value="Glycosidases"/>
    <property type="match status" value="1"/>
</dbReference>
<dbReference type="Gene3D" id="3.30.379.10">
    <property type="entry name" value="Chitobiase/beta-hexosaminidase domain 2-like"/>
    <property type="match status" value="1"/>
</dbReference>
<dbReference type="Pfam" id="PF02838">
    <property type="entry name" value="Glyco_hydro_20b"/>
    <property type="match status" value="1"/>
</dbReference>
<dbReference type="SUPFAM" id="SSF51445">
    <property type="entry name" value="(Trans)glycosidases"/>
    <property type="match status" value="1"/>
</dbReference>
<dbReference type="SUPFAM" id="SSF55545">
    <property type="entry name" value="beta-N-acetylhexosaminidase-like domain"/>
    <property type="match status" value="1"/>
</dbReference>
<evidence type="ECO:0000256" key="4">
    <source>
        <dbReference type="ARBA" id="ARBA00022801"/>
    </source>
</evidence>
<evidence type="ECO:0000256" key="1">
    <source>
        <dbReference type="ARBA" id="ARBA00001231"/>
    </source>
</evidence>
<protein>
    <recommendedName>
        <fullName evidence="3">beta-N-acetylhexosaminidase</fullName>
        <ecNumber evidence="3">3.2.1.52</ecNumber>
    </recommendedName>
</protein>
<dbReference type="InterPro" id="IPR017853">
    <property type="entry name" value="GH"/>
</dbReference>
<dbReference type="PRINTS" id="PR00738">
    <property type="entry name" value="GLHYDRLASE20"/>
</dbReference>
<dbReference type="InterPro" id="IPR025705">
    <property type="entry name" value="Beta_hexosaminidase_sua/sub"/>
</dbReference>
<evidence type="ECO:0000313" key="9">
    <source>
        <dbReference type="Proteomes" id="UP001597532"/>
    </source>
</evidence>
<dbReference type="PANTHER" id="PTHR22600">
    <property type="entry name" value="BETA-HEXOSAMINIDASE"/>
    <property type="match status" value="1"/>
</dbReference>
<keyword evidence="9" id="KW-1185">Reference proteome</keyword>
<dbReference type="Proteomes" id="UP001597532">
    <property type="component" value="Unassembled WGS sequence"/>
</dbReference>
<feature type="domain" description="Glycoside hydrolase family 20 catalytic" evidence="6">
    <location>
        <begin position="180"/>
        <end position="492"/>
    </location>
</feature>
<sequence>MKKCNLIKSILIFTAVLAITACEEQEKKKLINFPETNLAMENMIPKPLKIMASNSAFGLDQNTVIHTSSNATGFNEVGQYLSEKIKWQTQLDIAVNNTTNTSSGRVIFIHQLNDSTNSKKEAYELTITQDSVILSAATAEGAFRGVQTLRQLIPESSNDTLSETKMWLISSGKITDNPNFEYRGAMLDVARHFFSVEDVKKYIDLLAYYKINALHLHLTDDQGWRIEIKSWPKLTEIGGSSEVGGGPGGFYTQEDYKDLVAYAAKQYITIIPEVDMPGHTNAASLAYPFLNGNGKKVEPYTGIDVGFSTFDTRKDTVYAFIDDVVREISEMTPGPYFHAGGDESHVTKKKDFNYFISRVDKIVKKYGKRMIGWDEIVHADIDTTAIAQFWSNEENAKIAVEKGMKVILSPGKKAYLDMQYDTLSKYGLHWAAYIPVDTAYVWTPERYINGINKEHILGVEAPLWSETISTMEELEYLAFPRMIGYSELSWSTEENRNWEDYKIRLGNQTPFLDRMNVKYYPSKLIDWKKATLPIKPRLKD</sequence>
<keyword evidence="4" id="KW-0378">Hydrolase</keyword>
<comment type="similarity">
    <text evidence="2">Belongs to the glycosyl hydrolase 20 family.</text>
</comment>
<evidence type="ECO:0000256" key="2">
    <source>
        <dbReference type="ARBA" id="ARBA00006285"/>
    </source>
</evidence>
<dbReference type="PIRSF" id="PIRSF001093">
    <property type="entry name" value="B-hxosamndse_ab_euk"/>
    <property type="match status" value="1"/>
</dbReference>
<keyword evidence="5" id="KW-0326">Glycosidase</keyword>
<dbReference type="EC" id="3.2.1.52" evidence="3"/>
<evidence type="ECO:0000256" key="5">
    <source>
        <dbReference type="ARBA" id="ARBA00023295"/>
    </source>
</evidence>
<evidence type="ECO:0000256" key="3">
    <source>
        <dbReference type="ARBA" id="ARBA00012663"/>
    </source>
</evidence>
<dbReference type="PANTHER" id="PTHR22600:SF57">
    <property type="entry name" value="BETA-N-ACETYLHEXOSAMINIDASE"/>
    <property type="match status" value="1"/>
</dbReference>
<proteinExistence type="inferred from homology"/>
<dbReference type="InterPro" id="IPR029018">
    <property type="entry name" value="Hex-like_dom2"/>
</dbReference>